<keyword evidence="3" id="KW-1185">Reference proteome</keyword>
<dbReference type="EMBL" id="JAUDFV010000139">
    <property type="protein sequence ID" value="KAL2724457.1"/>
    <property type="molecule type" value="Genomic_DNA"/>
</dbReference>
<comment type="caution">
    <text evidence="2">The sequence shown here is derived from an EMBL/GenBank/DDBJ whole genome shotgun (WGS) entry which is preliminary data.</text>
</comment>
<reference evidence="2 3" key="1">
    <citation type="journal article" date="2024" name="Ann. Entomol. Soc. Am.">
        <title>Genomic analyses of the southern and eastern yellowjacket wasps (Hymenoptera: Vespidae) reveal evolutionary signatures of social life.</title>
        <authorList>
            <person name="Catto M.A."/>
            <person name="Caine P.B."/>
            <person name="Orr S.E."/>
            <person name="Hunt B.G."/>
            <person name="Goodisman M.A.D."/>
        </authorList>
    </citation>
    <scope>NUCLEOTIDE SEQUENCE [LARGE SCALE GENOMIC DNA]</scope>
    <source>
        <strain evidence="2">233</strain>
        <tissue evidence="2">Head and thorax</tissue>
    </source>
</reference>
<feature type="compositionally biased region" description="Acidic residues" evidence="1">
    <location>
        <begin position="143"/>
        <end position="154"/>
    </location>
</feature>
<protein>
    <submittedName>
        <fullName evidence="2">Uncharacterized protein</fullName>
    </submittedName>
</protein>
<gene>
    <name evidence="2" type="ORF">V1478_008970</name>
</gene>
<evidence type="ECO:0000256" key="1">
    <source>
        <dbReference type="SAM" id="MobiDB-lite"/>
    </source>
</evidence>
<feature type="region of interest" description="Disordered" evidence="1">
    <location>
        <begin position="130"/>
        <end position="164"/>
    </location>
</feature>
<proteinExistence type="predicted"/>
<dbReference type="AlphaFoldDB" id="A0ABD2AUZ8"/>
<sequence length="187" mass="21898">MNVKWARNLPGTQWYRVTAVEENKSSFSHAEGDVTSHFVCYAAPTITIIVKVYALLPGVGFEWEPWIRISTNLSLGKIRSDISMSDNIHVILLKLPQRICQGDVIKPMIHCEHQGRRNIICLRRKKQQQQKKKEKQKEREEKEPQEEEEEEEEDARNNSECERNLFDTYDKIPPKYFRPVPSIGITF</sequence>
<feature type="compositionally biased region" description="Basic and acidic residues" evidence="1">
    <location>
        <begin position="155"/>
        <end position="164"/>
    </location>
</feature>
<evidence type="ECO:0000313" key="3">
    <source>
        <dbReference type="Proteomes" id="UP001607302"/>
    </source>
</evidence>
<accession>A0ABD2AUZ8</accession>
<organism evidence="2 3">
    <name type="scientific">Vespula squamosa</name>
    <name type="common">Southern yellow jacket</name>
    <name type="synonym">Wasp</name>
    <dbReference type="NCBI Taxonomy" id="30214"/>
    <lineage>
        <taxon>Eukaryota</taxon>
        <taxon>Metazoa</taxon>
        <taxon>Ecdysozoa</taxon>
        <taxon>Arthropoda</taxon>
        <taxon>Hexapoda</taxon>
        <taxon>Insecta</taxon>
        <taxon>Pterygota</taxon>
        <taxon>Neoptera</taxon>
        <taxon>Endopterygota</taxon>
        <taxon>Hymenoptera</taxon>
        <taxon>Apocrita</taxon>
        <taxon>Aculeata</taxon>
        <taxon>Vespoidea</taxon>
        <taxon>Vespidae</taxon>
        <taxon>Vespinae</taxon>
        <taxon>Vespula</taxon>
    </lineage>
</organism>
<dbReference type="Proteomes" id="UP001607302">
    <property type="component" value="Unassembled WGS sequence"/>
</dbReference>
<evidence type="ECO:0000313" key="2">
    <source>
        <dbReference type="EMBL" id="KAL2724457.1"/>
    </source>
</evidence>
<name>A0ABD2AUZ8_VESSQ</name>